<keyword evidence="2" id="KW-1185">Reference proteome</keyword>
<evidence type="ECO:0000313" key="2">
    <source>
        <dbReference type="Proteomes" id="UP001602119"/>
    </source>
</evidence>
<dbReference type="RefSeq" id="WP_387345246.1">
    <property type="nucleotide sequence ID" value="NZ_JBIAXI010000020.1"/>
</dbReference>
<protein>
    <submittedName>
        <fullName evidence="1">Transposase</fullName>
    </submittedName>
</protein>
<comment type="caution">
    <text evidence="1">The sequence shown here is derived from an EMBL/GenBank/DDBJ whole genome shotgun (WGS) entry which is preliminary data.</text>
</comment>
<dbReference type="Proteomes" id="UP001602119">
    <property type="component" value="Unassembled WGS sequence"/>
</dbReference>
<dbReference type="EMBL" id="JBIAXI010000020">
    <property type="protein sequence ID" value="MFF4776826.1"/>
    <property type="molecule type" value="Genomic_DNA"/>
</dbReference>
<accession>A0ABW6VD19</accession>
<evidence type="ECO:0000313" key="1">
    <source>
        <dbReference type="EMBL" id="MFF4776826.1"/>
    </source>
</evidence>
<reference evidence="1 2" key="1">
    <citation type="submission" date="2024-10" db="EMBL/GenBank/DDBJ databases">
        <title>The Natural Products Discovery Center: Release of the First 8490 Sequenced Strains for Exploring Actinobacteria Biosynthetic Diversity.</title>
        <authorList>
            <person name="Kalkreuter E."/>
            <person name="Kautsar S.A."/>
            <person name="Yang D."/>
            <person name="Bader C.D."/>
            <person name="Teijaro C.N."/>
            <person name="Fluegel L."/>
            <person name="Davis C.M."/>
            <person name="Simpson J.R."/>
            <person name="Lauterbach L."/>
            <person name="Steele A.D."/>
            <person name="Gui C."/>
            <person name="Meng S."/>
            <person name="Li G."/>
            <person name="Viehrig K."/>
            <person name="Ye F."/>
            <person name="Su P."/>
            <person name="Kiefer A.F."/>
            <person name="Nichols A."/>
            <person name="Cepeda A.J."/>
            <person name="Yan W."/>
            <person name="Fan B."/>
            <person name="Jiang Y."/>
            <person name="Adhikari A."/>
            <person name="Zheng C.-J."/>
            <person name="Schuster L."/>
            <person name="Cowan T.M."/>
            <person name="Smanski M.J."/>
            <person name="Chevrette M.G."/>
            <person name="De Carvalho L.P.S."/>
            <person name="Shen B."/>
        </authorList>
    </citation>
    <scope>NUCLEOTIDE SEQUENCE [LARGE SCALE GENOMIC DNA]</scope>
    <source>
        <strain evidence="1 2">NPDC001281</strain>
    </source>
</reference>
<name>A0ABW6VD19_MICFU</name>
<proteinExistence type="predicted"/>
<sequence length="63" mass="7001">MARWVGTDGYEVEHILLDRRPVLRVSRTVSGVRFLVAYCGSVAEVRGHVDLATLVEVVDFPTS</sequence>
<gene>
    <name evidence="1" type="ORF">ACFY05_28585</name>
</gene>
<organism evidence="1 2">
    <name type="scientific">Microtetraspora fusca</name>
    <dbReference type="NCBI Taxonomy" id="1997"/>
    <lineage>
        <taxon>Bacteria</taxon>
        <taxon>Bacillati</taxon>
        <taxon>Actinomycetota</taxon>
        <taxon>Actinomycetes</taxon>
        <taxon>Streptosporangiales</taxon>
        <taxon>Streptosporangiaceae</taxon>
        <taxon>Microtetraspora</taxon>
    </lineage>
</organism>